<dbReference type="InterPro" id="IPR036875">
    <property type="entry name" value="Znf_CCHC_sf"/>
</dbReference>
<evidence type="ECO:0000256" key="1">
    <source>
        <dbReference type="SAM" id="MobiDB-lite"/>
    </source>
</evidence>
<name>A0ABQ5EDE7_9ASTR</name>
<protein>
    <submittedName>
        <fullName evidence="2">Retrovirus-related pol polyprotein from transposon TNT 1-94</fullName>
    </submittedName>
</protein>
<reference evidence="2" key="2">
    <citation type="submission" date="2022-01" db="EMBL/GenBank/DDBJ databases">
        <authorList>
            <person name="Yamashiro T."/>
            <person name="Shiraishi A."/>
            <person name="Satake H."/>
            <person name="Nakayama K."/>
        </authorList>
    </citation>
    <scope>NUCLEOTIDE SEQUENCE</scope>
</reference>
<evidence type="ECO:0000313" key="2">
    <source>
        <dbReference type="EMBL" id="GJT48939.1"/>
    </source>
</evidence>
<dbReference type="Gene3D" id="4.10.60.10">
    <property type="entry name" value="Zinc finger, CCHC-type"/>
    <property type="match status" value="1"/>
</dbReference>
<feature type="compositionally biased region" description="Polar residues" evidence="1">
    <location>
        <begin position="1"/>
        <end position="16"/>
    </location>
</feature>
<proteinExistence type="predicted"/>
<dbReference type="EMBL" id="BQNB010016195">
    <property type="protein sequence ID" value="GJT48939.1"/>
    <property type="molecule type" value="Genomic_DNA"/>
</dbReference>
<accession>A0ABQ5EDE7</accession>
<keyword evidence="3" id="KW-1185">Reference proteome</keyword>
<feature type="region of interest" description="Disordered" evidence="1">
    <location>
        <begin position="33"/>
        <end position="66"/>
    </location>
</feature>
<feature type="region of interest" description="Disordered" evidence="1">
    <location>
        <begin position="1"/>
        <end position="21"/>
    </location>
</feature>
<gene>
    <name evidence="2" type="ORF">Tco_0975096</name>
</gene>
<dbReference type="SUPFAM" id="SSF57756">
    <property type="entry name" value="Retrovirus zinc finger-like domains"/>
    <property type="match status" value="1"/>
</dbReference>
<sequence length="162" mass="18448">MNNQLRTSSNARNNATVQDDRVVVQDVRGRYNANNQGIPFQRNNARGNVKARNAGSQNRDGNVNPSQAKPIMCYNCKGIRHIARECLQPKRPHDSDYFKDKMLLMNAHENGVVLDEEQLLFLAEEQVTNFDEDVDDWHNVDHVFEADQCDAFDSDVDEAPTT</sequence>
<reference evidence="2" key="1">
    <citation type="journal article" date="2022" name="Int. J. Mol. Sci.">
        <title>Draft Genome of Tanacetum Coccineum: Genomic Comparison of Closely Related Tanacetum-Family Plants.</title>
        <authorList>
            <person name="Yamashiro T."/>
            <person name="Shiraishi A."/>
            <person name="Nakayama K."/>
            <person name="Satake H."/>
        </authorList>
    </citation>
    <scope>NUCLEOTIDE SEQUENCE</scope>
</reference>
<evidence type="ECO:0000313" key="3">
    <source>
        <dbReference type="Proteomes" id="UP001151760"/>
    </source>
</evidence>
<organism evidence="2 3">
    <name type="scientific">Tanacetum coccineum</name>
    <dbReference type="NCBI Taxonomy" id="301880"/>
    <lineage>
        <taxon>Eukaryota</taxon>
        <taxon>Viridiplantae</taxon>
        <taxon>Streptophyta</taxon>
        <taxon>Embryophyta</taxon>
        <taxon>Tracheophyta</taxon>
        <taxon>Spermatophyta</taxon>
        <taxon>Magnoliopsida</taxon>
        <taxon>eudicotyledons</taxon>
        <taxon>Gunneridae</taxon>
        <taxon>Pentapetalae</taxon>
        <taxon>asterids</taxon>
        <taxon>campanulids</taxon>
        <taxon>Asterales</taxon>
        <taxon>Asteraceae</taxon>
        <taxon>Asteroideae</taxon>
        <taxon>Anthemideae</taxon>
        <taxon>Anthemidinae</taxon>
        <taxon>Tanacetum</taxon>
    </lineage>
</organism>
<feature type="compositionally biased region" description="Polar residues" evidence="1">
    <location>
        <begin position="33"/>
        <end position="46"/>
    </location>
</feature>
<comment type="caution">
    <text evidence="2">The sequence shown here is derived from an EMBL/GenBank/DDBJ whole genome shotgun (WGS) entry which is preliminary data.</text>
</comment>
<feature type="compositionally biased region" description="Polar residues" evidence="1">
    <location>
        <begin position="54"/>
        <end position="66"/>
    </location>
</feature>
<dbReference type="Proteomes" id="UP001151760">
    <property type="component" value="Unassembled WGS sequence"/>
</dbReference>